<dbReference type="InterPro" id="IPR039426">
    <property type="entry name" value="TonB-dep_rcpt-like"/>
</dbReference>
<reference evidence="16 17" key="1">
    <citation type="journal article" date="2023" name="Ecotoxicol. Environ. Saf.">
        <title>Mercury remediation potential of mercury-resistant strain Rheinheimera metallidurans sp. nov. isolated from a municipal waste dumping site.</title>
        <authorList>
            <person name="Yadav V."/>
            <person name="Manjhi A."/>
            <person name="Vadakedath N."/>
        </authorList>
    </citation>
    <scope>NUCLEOTIDE SEQUENCE [LARGE SCALE GENOMIC DNA]</scope>
    <source>
        <strain evidence="16 17">E-49</strain>
    </source>
</reference>
<evidence type="ECO:0000313" key="16">
    <source>
        <dbReference type="EMBL" id="MEH8016571.1"/>
    </source>
</evidence>
<evidence type="ECO:0000256" key="10">
    <source>
        <dbReference type="ARBA" id="ARBA00023237"/>
    </source>
</evidence>
<dbReference type="PROSITE" id="PS52016">
    <property type="entry name" value="TONB_DEPENDENT_REC_3"/>
    <property type="match status" value="1"/>
</dbReference>
<evidence type="ECO:0000259" key="14">
    <source>
        <dbReference type="Pfam" id="PF00593"/>
    </source>
</evidence>
<feature type="domain" description="TonB-dependent receptor-like beta-barrel" evidence="14">
    <location>
        <begin position="264"/>
        <end position="723"/>
    </location>
</feature>
<keyword evidence="2 11" id="KW-0813">Transport</keyword>
<keyword evidence="16" id="KW-0675">Receptor</keyword>
<dbReference type="Gene3D" id="2.40.170.20">
    <property type="entry name" value="TonB-dependent receptor, beta-barrel domain"/>
    <property type="match status" value="1"/>
</dbReference>
<keyword evidence="8 12" id="KW-0798">TonB box</keyword>
<dbReference type="InterPro" id="IPR012910">
    <property type="entry name" value="Plug_dom"/>
</dbReference>
<name>A0ABU8C3S6_9GAMM</name>
<evidence type="ECO:0000256" key="1">
    <source>
        <dbReference type="ARBA" id="ARBA00004571"/>
    </source>
</evidence>
<keyword evidence="6" id="KW-0408">Iron</keyword>
<keyword evidence="10 11" id="KW-0998">Cell outer membrane</keyword>
<gene>
    <name evidence="16" type="ORF">MN202_04970</name>
</gene>
<evidence type="ECO:0000313" key="17">
    <source>
        <dbReference type="Proteomes" id="UP001375382"/>
    </source>
</evidence>
<evidence type="ECO:0000256" key="9">
    <source>
        <dbReference type="ARBA" id="ARBA00023136"/>
    </source>
</evidence>
<proteinExistence type="inferred from homology"/>
<keyword evidence="4" id="KW-0410">Iron transport</keyword>
<dbReference type="SUPFAM" id="SSF56935">
    <property type="entry name" value="Porins"/>
    <property type="match status" value="1"/>
</dbReference>
<evidence type="ECO:0000256" key="8">
    <source>
        <dbReference type="ARBA" id="ARBA00023077"/>
    </source>
</evidence>
<keyword evidence="13" id="KW-0732">Signal</keyword>
<accession>A0ABU8C3S6</accession>
<dbReference type="EMBL" id="JALAAR010000003">
    <property type="protein sequence ID" value="MEH8016571.1"/>
    <property type="molecule type" value="Genomic_DNA"/>
</dbReference>
<dbReference type="PANTHER" id="PTHR32552:SF81">
    <property type="entry name" value="TONB-DEPENDENT OUTER MEMBRANE RECEPTOR"/>
    <property type="match status" value="1"/>
</dbReference>
<comment type="similarity">
    <text evidence="11 12">Belongs to the TonB-dependent receptor family.</text>
</comment>
<keyword evidence="17" id="KW-1185">Reference proteome</keyword>
<evidence type="ECO:0000256" key="4">
    <source>
        <dbReference type="ARBA" id="ARBA00022496"/>
    </source>
</evidence>
<feature type="chain" id="PRO_5046787704" evidence="13">
    <location>
        <begin position="27"/>
        <end position="758"/>
    </location>
</feature>
<dbReference type="PANTHER" id="PTHR32552">
    <property type="entry name" value="FERRICHROME IRON RECEPTOR-RELATED"/>
    <property type="match status" value="1"/>
</dbReference>
<dbReference type="InterPro" id="IPR000531">
    <property type="entry name" value="Beta-barrel_TonB"/>
</dbReference>
<comment type="subcellular location">
    <subcellularLocation>
        <location evidence="1 11">Cell outer membrane</location>
        <topology evidence="1 11">Multi-pass membrane protein</topology>
    </subcellularLocation>
</comment>
<dbReference type="Pfam" id="PF07715">
    <property type="entry name" value="Plug"/>
    <property type="match status" value="1"/>
</dbReference>
<organism evidence="16 17">
    <name type="scientific">Rheinheimera muenzenbergensis</name>
    <dbReference type="NCBI Taxonomy" id="1193628"/>
    <lineage>
        <taxon>Bacteria</taxon>
        <taxon>Pseudomonadati</taxon>
        <taxon>Pseudomonadota</taxon>
        <taxon>Gammaproteobacteria</taxon>
        <taxon>Chromatiales</taxon>
        <taxon>Chromatiaceae</taxon>
        <taxon>Rheinheimera</taxon>
    </lineage>
</organism>
<keyword evidence="3 11" id="KW-1134">Transmembrane beta strand</keyword>
<keyword evidence="9 11" id="KW-0472">Membrane</keyword>
<evidence type="ECO:0000256" key="12">
    <source>
        <dbReference type="RuleBase" id="RU003357"/>
    </source>
</evidence>
<evidence type="ECO:0000256" key="5">
    <source>
        <dbReference type="ARBA" id="ARBA00022692"/>
    </source>
</evidence>
<dbReference type="Pfam" id="PF00593">
    <property type="entry name" value="TonB_dep_Rec_b-barrel"/>
    <property type="match status" value="1"/>
</dbReference>
<evidence type="ECO:0000259" key="15">
    <source>
        <dbReference type="Pfam" id="PF07715"/>
    </source>
</evidence>
<evidence type="ECO:0000256" key="6">
    <source>
        <dbReference type="ARBA" id="ARBA00023004"/>
    </source>
</evidence>
<dbReference type="RefSeq" id="WP_335734988.1">
    <property type="nucleotide sequence ID" value="NZ_JALAAR010000003.1"/>
</dbReference>
<keyword evidence="7" id="KW-0406">Ion transport</keyword>
<feature type="domain" description="TonB-dependent receptor plug" evidence="15">
    <location>
        <begin position="60"/>
        <end position="169"/>
    </location>
</feature>
<evidence type="ECO:0000256" key="11">
    <source>
        <dbReference type="PROSITE-ProRule" id="PRU01360"/>
    </source>
</evidence>
<sequence>MSEQKYTLSIVTLATVAGLYSNLATAQLNTSAEAASQSNLAPDAGVERIMVTAQRREESLQEVPLAITAISGDFLRSADAIRTANDVVQFVPNASASATDGRTRPRWFLRGVGTNDVGANTVSPIGIYNDDVYLNNVYIQGFPLFDLQQVEVLRGPQGSLWGKNTTGGALHFISRKPTFYSDGYARLTAGSFNERAIQGGFGGAINDDYLAGRISFYNEQRDGWVKNLYSGRDVGATKDTAARVQLLFTPHSDWELLFNYHTRTLDGDKNPSNYFADPSRNPPYNFGFEDPAGIDVINQVGDPAERGDADGGSVKLSWQNYGYSFTSVSAFENGNRILTGGSAIPVDNARSYAWADSSQFSQEFRLTSPREQRINWILGAFYFAESLTSDISSGTVADLPAGTPGRRGTFYERKYFEQDTSGYALFASLTANLTDNLRLTSGLRYSFEEKDFDYSYTSGGPRGTVNFINPLEWWLPHAVGSPLSIDTDYNKDDWDELTYDITPEYRFSDSINSYFRYARGFRAGGFAVNDKNTVDAIDPEVIDSYEFGVKSSWLDNKLVVNGAVFYYDYSDIQVLVLQVRPGDPNAQAVLQNAGTGYVRGAELEIQASPSDNLRLNASFGLLKTEYTDFPTVRAGQLTNAKGNDFARAPRRSATISAEYDWALTNGGAITLAGDLSYRSRQYFNAVTQNNPLLEQAGYALSNARISYITPSENVEITASVRNLADKEYTMLATGPSNNAVRRVFAQPRTFALSLTVHY</sequence>
<dbReference type="InterPro" id="IPR036942">
    <property type="entry name" value="Beta-barrel_TonB_sf"/>
</dbReference>
<evidence type="ECO:0000256" key="13">
    <source>
        <dbReference type="SAM" id="SignalP"/>
    </source>
</evidence>
<keyword evidence="5 11" id="KW-0812">Transmembrane</keyword>
<evidence type="ECO:0000256" key="7">
    <source>
        <dbReference type="ARBA" id="ARBA00023065"/>
    </source>
</evidence>
<feature type="signal peptide" evidence="13">
    <location>
        <begin position="1"/>
        <end position="26"/>
    </location>
</feature>
<protein>
    <submittedName>
        <fullName evidence="16">TonB-dependent receptor</fullName>
    </submittedName>
</protein>
<evidence type="ECO:0000256" key="3">
    <source>
        <dbReference type="ARBA" id="ARBA00022452"/>
    </source>
</evidence>
<evidence type="ECO:0000256" key="2">
    <source>
        <dbReference type="ARBA" id="ARBA00022448"/>
    </source>
</evidence>
<dbReference type="Proteomes" id="UP001375382">
    <property type="component" value="Unassembled WGS sequence"/>
</dbReference>
<comment type="caution">
    <text evidence="16">The sequence shown here is derived from an EMBL/GenBank/DDBJ whole genome shotgun (WGS) entry which is preliminary data.</text>
</comment>